<evidence type="ECO:0000256" key="4">
    <source>
        <dbReference type="SAM" id="MobiDB-lite"/>
    </source>
</evidence>
<gene>
    <name evidence="7" type="ORF">C7456_11822</name>
</gene>
<dbReference type="InterPro" id="IPR040853">
    <property type="entry name" value="RapA2_cadherin-like"/>
</dbReference>
<evidence type="ECO:0000259" key="5">
    <source>
        <dbReference type="Pfam" id="PF14252"/>
    </source>
</evidence>
<dbReference type="Pfam" id="PF14252">
    <property type="entry name" value="DUF4347"/>
    <property type="match status" value="1"/>
</dbReference>
<feature type="compositionally biased region" description="Polar residues" evidence="4">
    <location>
        <begin position="1388"/>
        <end position="1399"/>
    </location>
</feature>
<dbReference type="PANTHER" id="PTHR45739:SF8">
    <property type="entry name" value="FRAS1-RELATED EXTRACELLULAR MATRIX PROTEIN 1"/>
    <property type="match status" value="1"/>
</dbReference>
<dbReference type="Pfam" id="PF16184">
    <property type="entry name" value="Cadherin_3"/>
    <property type="match status" value="3"/>
</dbReference>
<name>A0A316HU84_9GAMM</name>
<accession>A0A316HU84</accession>
<feature type="region of interest" description="Disordered" evidence="4">
    <location>
        <begin position="1373"/>
        <end position="1399"/>
    </location>
</feature>
<dbReference type="RefSeq" id="WP_170120234.1">
    <property type="nucleotide sequence ID" value="NZ_QGHC01000018.1"/>
</dbReference>
<feature type="domain" description="DUF4347" evidence="5">
    <location>
        <begin position="90"/>
        <end position="237"/>
    </location>
</feature>
<feature type="region of interest" description="Disordered" evidence="4">
    <location>
        <begin position="2092"/>
        <end position="2111"/>
    </location>
</feature>
<dbReference type="Proteomes" id="UP000245812">
    <property type="component" value="Unassembled WGS sequence"/>
</dbReference>
<dbReference type="PROSITE" id="PS51854">
    <property type="entry name" value="CSPG"/>
    <property type="match status" value="3"/>
</dbReference>
<evidence type="ECO:0000256" key="3">
    <source>
        <dbReference type="ARBA" id="ARBA00023180"/>
    </source>
</evidence>
<protein>
    <submittedName>
        <fullName evidence="7">Cadherin-like protein</fullName>
    </submittedName>
</protein>
<dbReference type="Pfam" id="PF17963">
    <property type="entry name" value="Big_9"/>
    <property type="match status" value="1"/>
</dbReference>
<feature type="compositionally biased region" description="Low complexity" evidence="4">
    <location>
        <begin position="1108"/>
        <end position="1119"/>
    </location>
</feature>
<organism evidence="7 8">
    <name type="scientific">Fulvimonas soli</name>
    <dbReference type="NCBI Taxonomy" id="155197"/>
    <lineage>
        <taxon>Bacteria</taxon>
        <taxon>Pseudomonadati</taxon>
        <taxon>Pseudomonadota</taxon>
        <taxon>Gammaproteobacteria</taxon>
        <taxon>Lysobacterales</taxon>
        <taxon>Rhodanobacteraceae</taxon>
        <taxon>Fulvimonas</taxon>
    </lineage>
</organism>
<dbReference type="Gene3D" id="2.60.40.3440">
    <property type="match status" value="2"/>
</dbReference>
<feature type="compositionally biased region" description="Low complexity" evidence="4">
    <location>
        <begin position="1747"/>
        <end position="1766"/>
    </location>
</feature>
<evidence type="ECO:0000259" key="6">
    <source>
        <dbReference type="Pfam" id="PF17803"/>
    </source>
</evidence>
<feature type="domain" description="RapA2 cadherin-like" evidence="6">
    <location>
        <begin position="2293"/>
        <end position="2355"/>
    </location>
</feature>
<evidence type="ECO:0000313" key="8">
    <source>
        <dbReference type="Proteomes" id="UP000245812"/>
    </source>
</evidence>
<sequence>MPRTKQPFRLRPRAHRYALEPRQMYDGAALAEAHHHAADPAGAGHDGAAFRALPGAAPRPEAAAHPAPAGDTARPAASVAPPAGTAASQVYVVDRSVANWQSIVGQLPAGSRVVVLDDNASGIDQLANALRGEHGITALHIVSHGASDSISLGTDTVTAANVDAYAAQLRTIGASLDAHGDILLYGCDVASHDSALVSRLADLTHADVAASSDDTGAAARGGDWTLEVSTGRIETRALALDYDGLLAAPTVGTTSKGLTVAEPSVLNAPGADHATLSGWTIRDVGGSGTVTVTATVADPSRGSLSATTFTGTVADAQNWLNGLVFTAADVELGNAAATTTIHVEVKDGSLTGSSDLAVTITPSNDPVTVPDGSLAVPEVDGGGHPSVTVIGTDTLNASDPEVSAGAQDASQIVYDVTALPQYGYLTLDGVRLGVGSVFTQQDVIDGRLSYVHTATGADQDTADGFTAKANDGATPAAQSATVHVTLNVQPVNQPPTVSGTGIVYEGQPANAAGTGNVGQYIVAGGGGDPQDTSLALTITALPAHGTLYYDGTAITAAQVAAGFTIDYANRNLLTYANDGTDGVTSDSFGVTVTDGGGGTGTPASTSATIALDVHAVDDDPRWIDASTQHATVTAAGNGSAGAYSVVLTPAMLGATDVDSSDQEISFVTSQAGLAHGYLLLNGQQLPDGGTFTMADVEAGRVQYVQVAGATAGQTDTFDFQVVDNTTALRWNADGTTFDRIGGVYTGDAQSDTLRNFTFTIDLAQTPAGNGGSWPVHDQTADERSSTYAGMEPSTGTAVGTIDEGGTIVLSGNPGPGTPGLSYTVDGVDPAQVIYTFLGFTSDGGGSGNAGRLQKSSDGVNWVDVNTYGTFTQADLDAGHVRFQHDGDSEDFATTANFSVSAGLVTIQDGTAVPETWTPSFNFYITPANDRPVATGSSGTVIPEGSAADPSYAYITTGQLRITDPDDADSGSSLVGDTLESAPTLHGSDNYAYNNDATGTGALEFEVASLPSGGTLQYKDGSGNWQDVAVGQMLDASLITGDAGSTGLRFVNTGLEVRSTSFTVTAVDRWGATSAADAAVAIQITNVNDAPQIARHPNDADPTVPADSPNNIGGAPANNPLTVDEGGFAQITSAMLQAYDPDSTATQVQYTVTGVPAHGRLAYSTDGVHFSNLGVGSSFTQADIAAGRIYYLNDGAEPTGGSYPGTPDDKFTFSISDGDKEQTGNEFWFYTNPTNDAPVVTAPAGPIDIDSATAANNPVRDGAGHYFSVSDPDITDATAGTADDYVQVTVRLTDADGHALALSDYQSYDAHIAVDGAYAALEHTSHAGNQDYLVLYGTRDQVNAALQTLTLTFGSDLDRTFQLQVIADDRQRDGSGALTAGANGGALNQPVTPGNGTSPTPVDTTEYDWYGTDAVPVDGNLFADQVVVRASSVNEPATLGGPGARTTYEDQATYIGGGFVVSDPESAAFDTPVTVTLTVAQGTLGIGGGGTQTSATASAGGSEAVTIAGDNTGTLTLTGRASDIQALLNDPALGLTYRSAANDNADHNGADAGDVTLTMSLDDSGSRIGGDTGSGSQANEPADLSIPITITAVNDAPTVDAGTGTVYLTGATPITGVHVGDVDLDDGTVADGETDGVMQVIVRITDNTGAALTESDYAGVTFGSSASVAGLVIDNDNGSNGTTGHALVIRGTEAQINAYLAGLTLDTSSATALNSNVDAAYHLQVIADDRLYDAASGSLVDTDGATAGTQAGANGGPNNATAGGTQAVPTDAFDPYATTTLPGNLAQNVALGSRDIFPTQINDPAQIHVGDLSVNEGSATVALPPLTVTDADAGDGTLHVTVTLPPGFTFSAIGGSGGTIASGTGVGHATLELDGTQAQITDRLSHLTVNLPDAPGTPGAADWNGGFQVTVVVNDEGLHGERPATLTGDTDNPAADPGDYSYADGSSAALLTTRTYTVTVQPVNDAPAVVNGSSATLPAATEDTSGVSGHTVGELFGPHFDDSRDTVDNSGYGASGGSSADSFQGIAITGNSAVAGQGTWQYYDGAAWVDIPANLSNSHALVLDAGTQVRFVPAANFQGTPGQLTARLVETDANGDATGTAPPAQGGFVNLTGGASGGSTRYSSGAVTLSTSVANVNDQPTLDATRNLTTNEDATYATTAGGLASSYSDAIDNQTAIPGGGNASGALGYVAIVGNDTDAAKGHWEYSLDGGATWQAVPTSGLGDGNAIVLNAAAPLRFVPTADYNGPVPGGLTIRASDSTAAADTGVSATGAGQHLTGIDDTAGSTSHWSKTSTVSVNVTAVQDAHDDTATTHVNVPVTTTVLGNDSFGNPDAAVTGVTQGQHGSVTINPDGTVTYTPNAGYTGTDTYTYTVTSGGVTETASVTVTIGNTPPAPVHDTNTVPEDTPATGNVLTNDTDPDGDPLTVTGFDVGGTHYTAGQTATISGVGSLTLNGDGSYTFTPVADWNGTVPTVTYTVDDGTGSTSATATATLDLTVTPVQDAHDDTATTHANVPVTTTVLGNDSFGNPDAAVTGVTQGQHGSVTINPDGTVTYTPNAGYTGTDTYTYTVTSGGVTETASVTVT</sequence>
<keyword evidence="2" id="KW-0677">Repeat</keyword>
<dbReference type="InterPro" id="IPR051561">
    <property type="entry name" value="FRAS1_ECM"/>
</dbReference>
<dbReference type="InterPro" id="IPR025592">
    <property type="entry name" value="DUF4347"/>
</dbReference>
<dbReference type="EMBL" id="QGHC01000018">
    <property type="protein sequence ID" value="PWK81866.1"/>
    <property type="molecule type" value="Genomic_DNA"/>
</dbReference>
<feature type="domain" description="RapA2 cadherin-like" evidence="6">
    <location>
        <begin position="2379"/>
        <end position="2458"/>
    </location>
</feature>
<feature type="region of interest" description="Disordered" evidence="4">
    <location>
        <begin position="1747"/>
        <end position="1774"/>
    </location>
</feature>
<dbReference type="PANTHER" id="PTHR45739">
    <property type="entry name" value="MATRIX PROTEIN, PUTATIVE-RELATED"/>
    <property type="match status" value="1"/>
</dbReference>
<evidence type="ECO:0000313" key="7">
    <source>
        <dbReference type="EMBL" id="PWK81866.1"/>
    </source>
</evidence>
<reference evidence="7 8" key="1">
    <citation type="submission" date="2018-05" db="EMBL/GenBank/DDBJ databases">
        <title>Genomic Encyclopedia of Type Strains, Phase IV (KMG-IV): sequencing the most valuable type-strain genomes for metagenomic binning, comparative biology and taxonomic classification.</title>
        <authorList>
            <person name="Goeker M."/>
        </authorList>
    </citation>
    <scope>NUCLEOTIDE SEQUENCE [LARGE SCALE GENOMIC DNA]</scope>
    <source>
        <strain evidence="7 8">DSM 14263</strain>
    </source>
</reference>
<proteinExistence type="predicted"/>
<keyword evidence="1" id="KW-0732">Signal</keyword>
<dbReference type="InterPro" id="IPR039005">
    <property type="entry name" value="CSPG_rpt"/>
</dbReference>
<dbReference type="GO" id="GO:0009653">
    <property type="term" value="P:anatomical structure morphogenesis"/>
    <property type="evidence" value="ECO:0007669"/>
    <property type="project" value="TreeGrafter"/>
</dbReference>
<feature type="compositionally biased region" description="Low complexity" evidence="4">
    <location>
        <begin position="39"/>
        <end position="81"/>
    </location>
</feature>
<feature type="non-terminal residue" evidence="7">
    <location>
        <position position="2581"/>
    </location>
</feature>
<dbReference type="NCBIfam" id="NF012211">
    <property type="entry name" value="tand_rpt_95"/>
    <property type="match status" value="3"/>
</dbReference>
<keyword evidence="8" id="KW-1185">Reference proteome</keyword>
<comment type="caution">
    <text evidence="7">The sequence shown here is derived from an EMBL/GenBank/DDBJ whole genome shotgun (WGS) entry which is preliminary data.</text>
</comment>
<keyword evidence="3" id="KW-0325">Glycoprotein</keyword>
<dbReference type="Pfam" id="PF17803">
    <property type="entry name" value="Cadherin_4"/>
    <property type="match status" value="2"/>
</dbReference>
<dbReference type="Gene3D" id="2.60.40.1200">
    <property type="match status" value="1"/>
</dbReference>
<feature type="compositionally biased region" description="Low complexity" evidence="4">
    <location>
        <begin position="1375"/>
        <end position="1387"/>
    </location>
</feature>
<evidence type="ECO:0000256" key="2">
    <source>
        <dbReference type="ARBA" id="ARBA00022737"/>
    </source>
</evidence>
<feature type="region of interest" description="Disordered" evidence="4">
    <location>
        <begin position="1096"/>
        <end position="1120"/>
    </location>
</feature>
<feature type="region of interest" description="Disordered" evidence="4">
    <location>
        <begin position="32"/>
        <end position="81"/>
    </location>
</feature>
<evidence type="ECO:0000256" key="1">
    <source>
        <dbReference type="ARBA" id="ARBA00022729"/>
    </source>
</evidence>